<protein>
    <recommendedName>
        <fullName evidence="4">CCHC-type domain-containing protein</fullName>
    </recommendedName>
</protein>
<feature type="compositionally biased region" description="Polar residues" evidence="1">
    <location>
        <begin position="120"/>
        <end position="130"/>
    </location>
</feature>
<feature type="compositionally biased region" description="Polar residues" evidence="1">
    <location>
        <begin position="33"/>
        <end position="50"/>
    </location>
</feature>
<organism evidence="2 3">
    <name type="scientific">Tanacetum coccineum</name>
    <dbReference type="NCBI Taxonomy" id="301880"/>
    <lineage>
        <taxon>Eukaryota</taxon>
        <taxon>Viridiplantae</taxon>
        <taxon>Streptophyta</taxon>
        <taxon>Embryophyta</taxon>
        <taxon>Tracheophyta</taxon>
        <taxon>Spermatophyta</taxon>
        <taxon>Magnoliopsida</taxon>
        <taxon>eudicotyledons</taxon>
        <taxon>Gunneridae</taxon>
        <taxon>Pentapetalae</taxon>
        <taxon>asterids</taxon>
        <taxon>campanulids</taxon>
        <taxon>Asterales</taxon>
        <taxon>Asteraceae</taxon>
        <taxon>Asteroideae</taxon>
        <taxon>Anthemideae</taxon>
        <taxon>Anthemidinae</taxon>
        <taxon>Tanacetum</taxon>
    </lineage>
</organism>
<name>A0ABQ4X6F8_9ASTR</name>
<evidence type="ECO:0000313" key="3">
    <source>
        <dbReference type="Proteomes" id="UP001151760"/>
    </source>
</evidence>
<feature type="compositionally biased region" description="Polar residues" evidence="1">
    <location>
        <begin position="224"/>
        <end position="237"/>
    </location>
</feature>
<accession>A0ABQ4X6F8</accession>
<comment type="caution">
    <text evidence="2">The sequence shown here is derived from an EMBL/GenBank/DDBJ whole genome shotgun (WGS) entry which is preliminary data.</text>
</comment>
<reference evidence="2" key="2">
    <citation type="submission" date="2022-01" db="EMBL/GenBank/DDBJ databases">
        <authorList>
            <person name="Yamashiro T."/>
            <person name="Shiraishi A."/>
            <person name="Satake H."/>
            <person name="Nakayama K."/>
        </authorList>
    </citation>
    <scope>NUCLEOTIDE SEQUENCE</scope>
</reference>
<dbReference type="EMBL" id="BQNB010009245">
    <property type="protein sequence ID" value="GJS60797.1"/>
    <property type="molecule type" value="Genomic_DNA"/>
</dbReference>
<evidence type="ECO:0000256" key="1">
    <source>
        <dbReference type="SAM" id="MobiDB-lite"/>
    </source>
</evidence>
<sequence>MQAVPPPMTGNYLPSGPDIEIDDSQYTYGPEKTQPSESESQTTELDTCDSNISTEPSELVSEPVVNESNVEVQPKIWSDAPIIEEYESDSDDECVTVKTKGLDTPSFANKQVKTPRENVKNQSTHSQKPKVNNKELGQGFTERGCFVCGSFSHLIRDCDYHVQLAKQVELNKQNMSKGNGTGVRKPTWNNVQRVNKQNQFVPLAVQKRTGNNPVNTAKSSRIKWENSNARTPQQNELSLKKEQDPSLRQARDHACKSFYLTLFGTEAVSTSCYVQNRRSPKRGKQVFWMIFHDFKCKKRKLMRTLKLSRKNLEQETENLAYQLVPVITKLRTISSYTSNSQEDDYERPLLEDIHEETTDGKSLHIHLMMMRCARLTFTNWKTVGMLGPLPTSRIKPSHPSALFLRSPKPIRIHFNRPITHAISSTDILNLQALISLTDDLSLRSNMAALESCPKHNMIAYLEKTEGNVEFHEVIDFLQRSYISHALTVSPVVSTTFVEQFWTSAKSKTINNARHITAKVAGKLVSISEASIRTDLLFDDADGIDTLPNQAIFDAIQLMGYEGDLTVLTFNKALFSPQWRFSIGAIGEWFKKDCIGSVTTWEDLVEKFVQKFYQLTDHNEEIEAEEDDDPNDITDIFKIEGNLFDYETPLPCCKEIDELVTVYFGNRRVLNSYGHSDASSTHFCSRTQIGESSRAKYQGSSSF</sequence>
<dbReference type="Proteomes" id="UP001151760">
    <property type="component" value="Unassembled WGS sequence"/>
</dbReference>
<evidence type="ECO:0000313" key="2">
    <source>
        <dbReference type="EMBL" id="GJS60797.1"/>
    </source>
</evidence>
<gene>
    <name evidence="2" type="ORF">Tco_0655581</name>
</gene>
<feature type="region of interest" description="Disordered" evidence="1">
    <location>
        <begin position="1"/>
        <end position="50"/>
    </location>
</feature>
<evidence type="ECO:0008006" key="4">
    <source>
        <dbReference type="Google" id="ProtNLM"/>
    </source>
</evidence>
<keyword evidence="3" id="KW-1185">Reference proteome</keyword>
<proteinExistence type="predicted"/>
<feature type="region of interest" description="Disordered" evidence="1">
    <location>
        <begin position="106"/>
        <end position="134"/>
    </location>
</feature>
<feature type="region of interest" description="Disordered" evidence="1">
    <location>
        <begin position="224"/>
        <end position="245"/>
    </location>
</feature>
<reference evidence="2" key="1">
    <citation type="journal article" date="2022" name="Int. J. Mol. Sci.">
        <title>Draft Genome of Tanacetum Coccineum: Genomic Comparison of Closely Related Tanacetum-Family Plants.</title>
        <authorList>
            <person name="Yamashiro T."/>
            <person name="Shiraishi A."/>
            <person name="Nakayama K."/>
            <person name="Satake H."/>
        </authorList>
    </citation>
    <scope>NUCLEOTIDE SEQUENCE</scope>
</reference>